<evidence type="ECO:0000256" key="5">
    <source>
        <dbReference type="ARBA" id="ARBA00022806"/>
    </source>
</evidence>
<keyword evidence="5" id="KW-0347">Helicase</keyword>
<keyword evidence="6" id="KW-0269">Exonuclease</keyword>
<dbReference type="Proteomes" id="UP000469346">
    <property type="component" value="Unassembled WGS sequence"/>
</dbReference>
<keyword evidence="11" id="KW-1185">Reference proteome</keyword>
<evidence type="ECO:0000256" key="9">
    <source>
        <dbReference type="ARBA" id="ARBA00023204"/>
    </source>
</evidence>
<keyword evidence="7" id="KW-0067">ATP-binding</keyword>
<reference evidence="10 11" key="1">
    <citation type="submission" date="2020-02" db="EMBL/GenBank/DDBJ databases">
        <title>Comparative genomics of sulfur disproportionating microorganisms.</title>
        <authorList>
            <person name="Ward L.M."/>
            <person name="Bertran E."/>
            <person name="Johnston D.T."/>
        </authorList>
    </citation>
    <scope>NUCLEOTIDE SEQUENCE [LARGE SCALE GENOMIC DNA]</scope>
    <source>
        <strain evidence="10 11">DSM 100025</strain>
    </source>
</reference>
<keyword evidence="4" id="KW-0378">Hydrolase</keyword>
<accession>A0A6N9TUB6</accession>
<dbReference type="EMBL" id="JAAGRR010000280">
    <property type="protein sequence ID" value="NDY43673.1"/>
    <property type="molecule type" value="Genomic_DNA"/>
</dbReference>
<dbReference type="GO" id="GO:0006310">
    <property type="term" value="P:DNA recombination"/>
    <property type="evidence" value="ECO:0007669"/>
    <property type="project" value="TreeGrafter"/>
</dbReference>
<evidence type="ECO:0000256" key="2">
    <source>
        <dbReference type="ARBA" id="ARBA00022741"/>
    </source>
</evidence>
<keyword evidence="3" id="KW-0227">DNA damage</keyword>
<evidence type="ECO:0000313" key="10">
    <source>
        <dbReference type="EMBL" id="NDY43673.1"/>
    </source>
</evidence>
<evidence type="ECO:0000256" key="6">
    <source>
        <dbReference type="ARBA" id="ARBA00022839"/>
    </source>
</evidence>
<dbReference type="InterPro" id="IPR027417">
    <property type="entry name" value="P-loop_NTPase"/>
</dbReference>
<feature type="non-terminal residue" evidence="10">
    <location>
        <position position="1"/>
    </location>
</feature>
<evidence type="ECO:0000313" key="11">
    <source>
        <dbReference type="Proteomes" id="UP000469346"/>
    </source>
</evidence>
<gene>
    <name evidence="10" type="ORF">G3N55_12605</name>
</gene>
<sequence length="194" mass="21076">LRLLELGGGRLGAPDVLDFMAVPAVARRFGIDEGDLAAARRWVEAARVRWGRDAAHRERVIGAAAGDDFTWAAGLRRLALGFAMAGDGTTLYDGILPYADAEGEEARALGRCAACLHRLFRAAEALPAPRPPARWADLLEGFLADLFEPGEDEAAEVLRLRRRLLELREAETVWGARRPVSAAVVRAWLAARLG</sequence>
<organism evidence="10 11">
    <name type="scientific">Dissulfurirhabdus thermomarina</name>
    <dbReference type="NCBI Taxonomy" id="1765737"/>
    <lineage>
        <taxon>Bacteria</taxon>
        <taxon>Deltaproteobacteria</taxon>
        <taxon>Dissulfurirhabdaceae</taxon>
        <taxon>Dissulfurirhabdus</taxon>
    </lineage>
</organism>
<keyword evidence="9" id="KW-0234">DNA repair</keyword>
<dbReference type="SUPFAM" id="SSF52540">
    <property type="entry name" value="P-loop containing nucleoside triphosphate hydrolases"/>
    <property type="match status" value="1"/>
</dbReference>
<dbReference type="Gene3D" id="1.10.486.10">
    <property type="entry name" value="PCRA, domain 4"/>
    <property type="match status" value="1"/>
</dbReference>
<dbReference type="GO" id="GO:0004527">
    <property type="term" value="F:exonuclease activity"/>
    <property type="evidence" value="ECO:0007669"/>
    <property type="project" value="UniProtKB-KW"/>
</dbReference>
<evidence type="ECO:0000256" key="1">
    <source>
        <dbReference type="ARBA" id="ARBA00022722"/>
    </source>
</evidence>
<dbReference type="GO" id="GO:0006281">
    <property type="term" value="P:DNA repair"/>
    <property type="evidence" value="ECO:0007669"/>
    <property type="project" value="UniProtKB-KW"/>
</dbReference>
<keyword evidence="2" id="KW-0547">Nucleotide-binding</keyword>
<dbReference type="PANTHER" id="PTHR30591">
    <property type="entry name" value="RECBCD ENZYME SUBUNIT RECC"/>
    <property type="match status" value="1"/>
</dbReference>
<keyword evidence="8" id="KW-0238">DNA-binding</keyword>
<name>A0A6N9TUB6_DISTH</name>
<dbReference type="GO" id="GO:0004386">
    <property type="term" value="F:helicase activity"/>
    <property type="evidence" value="ECO:0007669"/>
    <property type="project" value="UniProtKB-KW"/>
</dbReference>
<evidence type="ECO:0000256" key="3">
    <source>
        <dbReference type="ARBA" id="ARBA00022763"/>
    </source>
</evidence>
<protein>
    <submittedName>
        <fullName evidence="10">Exodeoxyribonuclease V subunit gamma</fullName>
    </submittedName>
</protein>
<feature type="non-terminal residue" evidence="10">
    <location>
        <position position="194"/>
    </location>
</feature>
<dbReference type="PANTHER" id="PTHR30591:SF1">
    <property type="entry name" value="RECBCD ENZYME SUBUNIT RECC"/>
    <property type="match status" value="1"/>
</dbReference>
<evidence type="ECO:0000256" key="7">
    <source>
        <dbReference type="ARBA" id="ARBA00022840"/>
    </source>
</evidence>
<proteinExistence type="predicted"/>
<keyword evidence="1" id="KW-0540">Nuclease</keyword>
<dbReference type="GO" id="GO:0003677">
    <property type="term" value="F:DNA binding"/>
    <property type="evidence" value="ECO:0007669"/>
    <property type="project" value="UniProtKB-KW"/>
</dbReference>
<dbReference type="AlphaFoldDB" id="A0A6N9TUB6"/>
<evidence type="ECO:0000256" key="8">
    <source>
        <dbReference type="ARBA" id="ARBA00023125"/>
    </source>
</evidence>
<evidence type="ECO:0000256" key="4">
    <source>
        <dbReference type="ARBA" id="ARBA00022801"/>
    </source>
</evidence>
<dbReference type="GO" id="GO:0005524">
    <property type="term" value="F:ATP binding"/>
    <property type="evidence" value="ECO:0007669"/>
    <property type="project" value="UniProtKB-KW"/>
</dbReference>
<comment type="caution">
    <text evidence="10">The sequence shown here is derived from an EMBL/GenBank/DDBJ whole genome shotgun (WGS) entry which is preliminary data.</text>
</comment>